<name>A0A1Y1HU16_KLENI</name>
<dbReference type="InterPro" id="IPR027124">
    <property type="entry name" value="Swc5/CFDP1/2"/>
</dbReference>
<feature type="compositionally biased region" description="Acidic residues" evidence="1">
    <location>
        <begin position="1"/>
        <end position="17"/>
    </location>
</feature>
<accession>A0A1Y1HU16</accession>
<feature type="region of interest" description="Disordered" evidence="1">
    <location>
        <begin position="1"/>
        <end position="66"/>
    </location>
</feature>
<dbReference type="OMA" id="QSKRRHD"/>
<dbReference type="PROSITE" id="PS51279">
    <property type="entry name" value="BCNT_C"/>
    <property type="match status" value="1"/>
</dbReference>
<protein>
    <recommendedName>
        <fullName evidence="2">BCNT-C domain-containing protein</fullName>
    </recommendedName>
</protein>
<dbReference type="Pfam" id="PF07572">
    <property type="entry name" value="BCNT"/>
    <property type="match status" value="1"/>
</dbReference>
<gene>
    <name evidence="3" type="ORF">KFL_001010100</name>
</gene>
<keyword evidence="4" id="KW-1185">Reference proteome</keyword>
<feature type="compositionally biased region" description="Basic and acidic residues" evidence="1">
    <location>
        <begin position="144"/>
        <end position="159"/>
    </location>
</feature>
<organism evidence="3 4">
    <name type="scientific">Klebsormidium nitens</name>
    <name type="common">Green alga</name>
    <name type="synonym">Ulothrix nitens</name>
    <dbReference type="NCBI Taxonomy" id="105231"/>
    <lineage>
        <taxon>Eukaryota</taxon>
        <taxon>Viridiplantae</taxon>
        <taxon>Streptophyta</taxon>
        <taxon>Klebsormidiophyceae</taxon>
        <taxon>Klebsormidiales</taxon>
        <taxon>Klebsormidiaceae</taxon>
        <taxon>Klebsormidium</taxon>
    </lineage>
</organism>
<feature type="domain" description="BCNT-C" evidence="2">
    <location>
        <begin position="215"/>
        <end position="295"/>
    </location>
</feature>
<dbReference type="InterPro" id="IPR011421">
    <property type="entry name" value="BCNT-C"/>
</dbReference>
<evidence type="ECO:0000313" key="3">
    <source>
        <dbReference type="EMBL" id="GAQ82125.1"/>
    </source>
</evidence>
<dbReference type="OrthoDB" id="445677at2759"/>
<dbReference type="Proteomes" id="UP000054558">
    <property type="component" value="Unassembled WGS sequence"/>
</dbReference>
<dbReference type="STRING" id="105231.A0A1Y1HU16"/>
<feature type="compositionally biased region" description="Gly residues" evidence="1">
    <location>
        <begin position="43"/>
        <end position="52"/>
    </location>
</feature>
<proteinExistence type="predicted"/>
<evidence type="ECO:0000256" key="1">
    <source>
        <dbReference type="SAM" id="MobiDB-lite"/>
    </source>
</evidence>
<dbReference type="PANTHER" id="PTHR48295">
    <property type="entry name" value="CRANIOFACIAL DEVELOPMENT PROTEIN 1"/>
    <property type="match status" value="1"/>
</dbReference>
<sequence length="299" mass="32358">MEADDEYLSEEDEDYDPEAGSRKKGQKRKSKESVVEQAELPGAPGGRNGGQNAGEADPLAELKERSKKAKVEAAWALLNAPKAVVKSTSNGLPGVVKKEQQGGAKSIPEWMISLGLAKPGAKNGRTGLATRVADGAAGQVTGGQEEKAESKDGEDLRAREEARAIAAAAIAAARAAQVGTDLEGRPQVTEVRDFAGEKVEVTRTVDPNAAAKRKEKAVSGLDALIQQIEKKKKMNVLDKSRKDWGEYKDEQGVTDQLEEYKKSNDKYLDKVAFLQRAELREYEVERDKKLSAARKKPTG</sequence>
<feature type="region of interest" description="Disordered" evidence="1">
    <location>
        <begin position="134"/>
        <end position="159"/>
    </location>
</feature>
<dbReference type="PANTHER" id="PTHR48295:SF1">
    <property type="entry name" value="SWR1-COMPLEX PROTEIN 5"/>
    <property type="match status" value="1"/>
</dbReference>
<reference evidence="3 4" key="1">
    <citation type="journal article" date="2014" name="Nat. Commun.">
        <title>Klebsormidium flaccidum genome reveals primary factors for plant terrestrial adaptation.</title>
        <authorList>
            <person name="Hori K."/>
            <person name="Maruyama F."/>
            <person name="Fujisawa T."/>
            <person name="Togashi T."/>
            <person name="Yamamoto N."/>
            <person name="Seo M."/>
            <person name="Sato S."/>
            <person name="Yamada T."/>
            <person name="Mori H."/>
            <person name="Tajima N."/>
            <person name="Moriyama T."/>
            <person name="Ikeuchi M."/>
            <person name="Watanabe M."/>
            <person name="Wada H."/>
            <person name="Kobayashi K."/>
            <person name="Saito M."/>
            <person name="Masuda T."/>
            <person name="Sasaki-Sekimoto Y."/>
            <person name="Mashiguchi K."/>
            <person name="Awai K."/>
            <person name="Shimojima M."/>
            <person name="Masuda S."/>
            <person name="Iwai M."/>
            <person name="Nobusawa T."/>
            <person name="Narise T."/>
            <person name="Kondo S."/>
            <person name="Saito H."/>
            <person name="Sato R."/>
            <person name="Murakawa M."/>
            <person name="Ihara Y."/>
            <person name="Oshima-Yamada Y."/>
            <person name="Ohtaka K."/>
            <person name="Satoh M."/>
            <person name="Sonobe K."/>
            <person name="Ishii M."/>
            <person name="Ohtani R."/>
            <person name="Kanamori-Sato M."/>
            <person name="Honoki R."/>
            <person name="Miyazaki D."/>
            <person name="Mochizuki H."/>
            <person name="Umetsu J."/>
            <person name="Higashi K."/>
            <person name="Shibata D."/>
            <person name="Kamiya Y."/>
            <person name="Sato N."/>
            <person name="Nakamura Y."/>
            <person name="Tabata S."/>
            <person name="Ida S."/>
            <person name="Kurokawa K."/>
            <person name="Ohta H."/>
        </authorList>
    </citation>
    <scope>NUCLEOTIDE SEQUENCE [LARGE SCALE GENOMIC DNA]</scope>
    <source>
        <strain evidence="3 4">NIES-2285</strain>
    </source>
</reference>
<evidence type="ECO:0000259" key="2">
    <source>
        <dbReference type="PROSITE" id="PS51279"/>
    </source>
</evidence>
<dbReference type="EMBL" id="DF237050">
    <property type="protein sequence ID" value="GAQ82125.1"/>
    <property type="molecule type" value="Genomic_DNA"/>
</dbReference>
<dbReference type="AlphaFoldDB" id="A0A1Y1HU16"/>
<evidence type="ECO:0000313" key="4">
    <source>
        <dbReference type="Proteomes" id="UP000054558"/>
    </source>
</evidence>